<keyword evidence="2" id="KW-1185">Reference proteome</keyword>
<proteinExistence type="predicted"/>
<protein>
    <submittedName>
        <fullName evidence="1">Uncharacterized protein</fullName>
    </submittedName>
</protein>
<reference evidence="2" key="1">
    <citation type="journal article" date="2023" name="Nat. Plants">
        <title>Single-cell RNA sequencing provides a high-resolution roadmap for understanding the multicellular compartmentation of specialized metabolism.</title>
        <authorList>
            <person name="Sun S."/>
            <person name="Shen X."/>
            <person name="Li Y."/>
            <person name="Li Y."/>
            <person name="Wang S."/>
            <person name="Li R."/>
            <person name="Zhang H."/>
            <person name="Shen G."/>
            <person name="Guo B."/>
            <person name="Wei J."/>
            <person name="Xu J."/>
            <person name="St-Pierre B."/>
            <person name="Chen S."/>
            <person name="Sun C."/>
        </authorList>
    </citation>
    <scope>NUCLEOTIDE SEQUENCE [LARGE SCALE GENOMIC DNA]</scope>
</reference>
<name>A0ACC0AJ15_CATRO</name>
<accession>A0ACC0AJ15</accession>
<dbReference type="Proteomes" id="UP001060085">
    <property type="component" value="Linkage Group LG06"/>
</dbReference>
<gene>
    <name evidence="1" type="ORF">M9H77_28957</name>
</gene>
<organism evidence="1 2">
    <name type="scientific">Catharanthus roseus</name>
    <name type="common">Madagascar periwinkle</name>
    <name type="synonym">Vinca rosea</name>
    <dbReference type="NCBI Taxonomy" id="4058"/>
    <lineage>
        <taxon>Eukaryota</taxon>
        <taxon>Viridiplantae</taxon>
        <taxon>Streptophyta</taxon>
        <taxon>Embryophyta</taxon>
        <taxon>Tracheophyta</taxon>
        <taxon>Spermatophyta</taxon>
        <taxon>Magnoliopsida</taxon>
        <taxon>eudicotyledons</taxon>
        <taxon>Gunneridae</taxon>
        <taxon>Pentapetalae</taxon>
        <taxon>asterids</taxon>
        <taxon>lamiids</taxon>
        <taxon>Gentianales</taxon>
        <taxon>Apocynaceae</taxon>
        <taxon>Rauvolfioideae</taxon>
        <taxon>Vinceae</taxon>
        <taxon>Catharanthinae</taxon>
        <taxon>Catharanthus</taxon>
    </lineage>
</organism>
<comment type="caution">
    <text evidence="1">The sequence shown here is derived from an EMBL/GenBank/DDBJ whole genome shotgun (WGS) entry which is preliminary data.</text>
</comment>
<evidence type="ECO:0000313" key="1">
    <source>
        <dbReference type="EMBL" id="KAI5660164.1"/>
    </source>
</evidence>
<evidence type="ECO:0000313" key="2">
    <source>
        <dbReference type="Proteomes" id="UP001060085"/>
    </source>
</evidence>
<sequence length="665" mass="75367">MVVTRASASRISLPAPKTTKNVTKRTKMEGKRQGNISVLEEKQGNKKKRPKNCSSTLKKHTKSSPGIRLIGGRIYDSENGKTCHQCRQKTADFSASCKNVTSEKKCTFHYCHICLLNRYGERAEEAVEMGCQWKCPSCRGVCNCSKCMKKRGCGPTGVLVRTAKANGFSSVSEMLQLEKLEKPEPFEGTPSKKKKKASNQEPVGSLKEVNNENNPSEPTISTCQAKAFNNVDGNEKNLRGKGIHDATTMIDDTMGKEKASEIPIRMEMLSSILGINLVDNISRELSNEQDNEFADPVMFTNYDLRLVENVSSELSNEQDNELEDQIRVSHFDISLIQGTELNRVADLDLPAEDVGHALQFLEFCEAFGKVLHLKKGEPELLLRQLTVAKDSRRKHDFSVERLHIRLLSMIQHDQEKGTSSLKARGRNSWLEALGNYIAKCRHLSKELILDCSNLGPDKYEKLNTSKKLRILTFLCDEALGTPELRNWIDDKNSEFLEERKRAKGMFLIKEKNEREKLKAEVAKAILLKHGAPVSIKDHENLVSVIKMEVAQSLSEKLEAANNKITRKHCHAVRSYPVLLDAVGRKFWKLRSYGEVDVLLQEVTYGDLSTAQEKWFVYDLSQKANVERYISSFKVCRSFFSVESARSLKIQKKKTSQFKHKDKHHR</sequence>
<dbReference type="EMBL" id="CM044706">
    <property type="protein sequence ID" value="KAI5660164.1"/>
    <property type="molecule type" value="Genomic_DNA"/>
</dbReference>